<dbReference type="CDD" id="cd07991">
    <property type="entry name" value="LPLAT_LPCAT1-like"/>
    <property type="match status" value="1"/>
</dbReference>
<keyword evidence="10" id="KW-0594">Phospholipid biosynthesis</keyword>
<dbReference type="InterPro" id="IPR002123">
    <property type="entry name" value="Plipid/glycerol_acylTrfase"/>
</dbReference>
<comment type="pathway">
    <text evidence="2">Lipid metabolism.</text>
</comment>
<evidence type="ECO:0000256" key="3">
    <source>
        <dbReference type="ARBA" id="ARBA00008655"/>
    </source>
</evidence>
<evidence type="ECO:0000259" key="15">
    <source>
        <dbReference type="SMART" id="SM00563"/>
    </source>
</evidence>
<keyword evidence="9 14" id="KW-0472">Membrane</keyword>
<keyword evidence="8" id="KW-0443">Lipid metabolism</keyword>
<dbReference type="PANTHER" id="PTHR23063:SF52">
    <property type="entry name" value="LYSOPHOSPHATIDYLCHOLINE ACYLTRANSFERASE"/>
    <property type="match status" value="1"/>
</dbReference>
<dbReference type="GO" id="GO:0005783">
    <property type="term" value="C:endoplasmic reticulum"/>
    <property type="evidence" value="ECO:0007669"/>
    <property type="project" value="TreeGrafter"/>
</dbReference>
<dbReference type="OMA" id="HRSYPNA"/>
<evidence type="ECO:0000256" key="2">
    <source>
        <dbReference type="ARBA" id="ARBA00005189"/>
    </source>
</evidence>
<dbReference type="GO" id="GO:0008654">
    <property type="term" value="P:phospholipid biosynthetic process"/>
    <property type="evidence" value="ECO:0007669"/>
    <property type="project" value="UniProtKB-KW"/>
</dbReference>
<feature type="transmembrane region" description="Helical" evidence="14">
    <location>
        <begin position="73"/>
        <end position="91"/>
    </location>
</feature>
<sequence>MDSPVDPFTSVIRVRKRDWLYAALGSVLLLPWRAVAIVAILLLAWLLAKIGLVGQNPELQTVVTGWRRHLLNVYSYLGLAILWVAGFSVTLKGRQASRSEAPILVGAPHSSFLEALVIIMCRCSPVSRSENRDAILISECQKFIRTIFVDRSSQASRKAASQAIIDRSRHEDDGQLQVFIFPEGTNTNRKALIQFKNGAFNPGTPVQPVLVRYPGYEDLDLITWTFRQDHSYLFSVWFLLVRPINRIEIEFLPVYNPSEEEKCDPSLFAKNVQAFMATQLNIIPTNLVFHKYYEEYCRKYRPGVTLAHAKKDQ</sequence>
<dbReference type="GO" id="GO:0042171">
    <property type="term" value="F:lysophosphatidic acid acyltransferase activity"/>
    <property type="evidence" value="ECO:0007669"/>
    <property type="project" value="TreeGrafter"/>
</dbReference>
<comment type="pathway">
    <text evidence="13">Phospholipid metabolism.</text>
</comment>
<evidence type="ECO:0000256" key="14">
    <source>
        <dbReference type="SAM" id="Phobius"/>
    </source>
</evidence>
<feature type="transmembrane region" description="Helical" evidence="14">
    <location>
        <begin position="20"/>
        <end position="48"/>
    </location>
</feature>
<evidence type="ECO:0000256" key="8">
    <source>
        <dbReference type="ARBA" id="ARBA00023098"/>
    </source>
</evidence>
<evidence type="ECO:0000256" key="10">
    <source>
        <dbReference type="ARBA" id="ARBA00023209"/>
    </source>
</evidence>
<keyword evidence="12" id="KW-0012">Acyltransferase</keyword>
<comment type="similarity">
    <text evidence="3">Belongs to the 1-acyl-sn-glycerol-3-phosphate acyltransferase family.</text>
</comment>
<evidence type="ECO:0000256" key="4">
    <source>
        <dbReference type="ARBA" id="ARBA00022516"/>
    </source>
</evidence>
<dbReference type="Pfam" id="PF01553">
    <property type="entry name" value="Acyltransferase"/>
    <property type="match status" value="1"/>
</dbReference>
<protein>
    <recommendedName>
        <fullName evidence="15">Phospholipid/glycerol acyltransferase domain-containing protein</fullName>
    </recommendedName>
</protein>
<evidence type="ECO:0000256" key="5">
    <source>
        <dbReference type="ARBA" id="ARBA00022679"/>
    </source>
</evidence>
<reference evidence="16 17" key="1">
    <citation type="journal article" date="2018" name="Nat. Ecol. Evol.">
        <title>Genomic signatures of mitonuclear coevolution across populations of Tigriopus californicus.</title>
        <authorList>
            <person name="Barreto F.S."/>
            <person name="Watson E.T."/>
            <person name="Lima T.G."/>
            <person name="Willett C.S."/>
            <person name="Edmands S."/>
            <person name="Li W."/>
            <person name="Burton R.S."/>
        </authorList>
    </citation>
    <scope>NUCLEOTIDE SEQUENCE [LARGE SCALE GENOMIC DNA]</scope>
    <source>
        <strain evidence="16 17">San Diego</strain>
    </source>
</reference>
<dbReference type="InterPro" id="IPR045252">
    <property type="entry name" value="LPCAT1-like"/>
</dbReference>
<dbReference type="PANTHER" id="PTHR23063">
    <property type="entry name" value="PHOSPHOLIPID ACYLTRANSFERASE"/>
    <property type="match status" value="1"/>
</dbReference>
<proteinExistence type="inferred from homology"/>
<evidence type="ECO:0000313" key="16">
    <source>
        <dbReference type="EMBL" id="TRY73654.1"/>
    </source>
</evidence>
<keyword evidence="17" id="KW-1185">Reference proteome</keyword>
<dbReference type="EMBL" id="VCGU01000007">
    <property type="protein sequence ID" value="TRY73654.1"/>
    <property type="molecule type" value="Genomic_DNA"/>
</dbReference>
<dbReference type="AlphaFoldDB" id="A0A553P7J4"/>
<evidence type="ECO:0000256" key="12">
    <source>
        <dbReference type="ARBA" id="ARBA00023315"/>
    </source>
</evidence>
<evidence type="ECO:0000256" key="6">
    <source>
        <dbReference type="ARBA" id="ARBA00022692"/>
    </source>
</evidence>
<gene>
    <name evidence="16" type="ORF">TCAL_00934</name>
</gene>
<dbReference type="OrthoDB" id="272512at2759"/>
<evidence type="ECO:0000256" key="9">
    <source>
        <dbReference type="ARBA" id="ARBA00023136"/>
    </source>
</evidence>
<dbReference type="GO" id="GO:0016020">
    <property type="term" value="C:membrane"/>
    <property type="evidence" value="ECO:0007669"/>
    <property type="project" value="UniProtKB-SubCell"/>
</dbReference>
<organism evidence="16 17">
    <name type="scientific">Tigriopus californicus</name>
    <name type="common">Marine copepod</name>
    <dbReference type="NCBI Taxonomy" id="6832"/>
    <lineage>
        <taxon>Eukaryota</taxon>
        <taxon>Metazoa</taxon>
        <taxon>Ecdysozoa</taxon>
        <taxon>Arthropoda</taxon>
        <taxon>Crustacea</taxon>
        <taxon>Multicrustacea</taxon>
        <taxon>Hexanauplia</taxon>
        <taxon>Copepoda</taxon>
        <taxon>Harpacticoida</taxon>
        <taxon>Harpacticidae</taxon>
        <taxon>Tigriopus</taxon>
    </lineage>
</organism>
<keyword evidence="11" id="KW-1208">Phospholipid metabolism</keyword>
<keyword evidence="6 14" id="KW-0812">Transmembrane</keyword>
<keyword evidence="4" id="KW-0444">Lipid biosynthesis</keyword>
<dbReference type="STRING" id="6832.A0A553P7J4"/>
<evidence type="ECO:0000313" key="17">
    <source>
        <dbReference type="Proteomes" id="UP000318571"/>
    </source>
</evidence>
<evidence type="ECO:0000256" key="11">
    <source>
        <dbReference type="ARBA" id="ARBA00023264"/>
    </source>
</evidence>
<name>A0A553P7J4_TIGCA</name>
<evidence type="ECO:0000256" key="1">
    <source>
        <dbReference type="ARBA" id="ARBA00004370"/>
    </source>
</evidence>
<dbReference type="SUPFAM" id="SSF69593">
    <property type="entry name" value="Glycerol-3-phosphate (1)-acyltransferase"/>
    <property type="match status" value="1"/>
</dbReference>
<dbReference type="GO" id="GO:0008374">
    <property type="term" value="F:O-acyltransferase activity"/>
    <property type="evidence" value="ECO:0007669"/>
    <property type="project" value="InterPro"/>
</dbReference>
<keyword evidence="7 14" id="KW-1133">Transmembrane helix</keyword>
<keyword evidence="5" id="KW-0808">Transferase</keyword>
<dbReference type="Proteomes" id="UP000318571">
    <property type="component" value="Chromosome 3"/>
</dbReference>
<dbReference type="SMART" id="SM00563">
    <property type="entry name" value="PlsC"/>
    <property type="match status" value="1"/>
</dbReference>
<feature type="domain" description="Phospholipid/glycerol acyltransferase" evidence="15">
    <location>
        <begin position="103"/>
        <end position="214"/>
    </location>
</feature>
<evidence type="ECO:0000256" key="13">
    <source>
        <dbReference type="ARBA" id="ARBA00025707"/>
    </source>
</evidence>
<comment type="caution">
    <text evidence="16">The sequence shown here is derived from an EMBL/GenBank/DDBJ whole genome shotgun (WGS) entry which is preliminary data.</text>
</comment>
<comment type="subcellular location">
    <subcellularLocation>
        <location evidence="1">Membrane</location>
    </subcellularLocation>
</comment>
<accession>A0A553P7J4</accession>
<evidence type="ECO:0000256" key="7">
    <source>
        <dbReference type="ARBA" id="ARBA00022989"/>
    </source>
</evidence>